<reference evidence="1" key="1">
    <citation type="submission" date="2013-12" db="EMBL/GenBank/DDBJ databases">
        <title>The Genome Sequence of Aphanomyces invadans NJM9701.</title>
        <authorList>
            <consortium name="The Broad Institute Genomics Platform"/>
            <person name="Russ C."/>
            <person name="Tyler B."/>
            <person name="van West P."/>
            <person name="Dieguez-Uribeondo J."/>
            <person name="Young S.K."/>
            <person name="Zeng Q."/>
            <person name="Gargeya S."/>
            <person name="Fitzgerald M."/>
            <person name="Abouelleil A."/>
            <person name="Alvarado L."/>
            <person name="Chapman S.B."/>
            <person name="Gainer-Dewar J."/>
            <person name="Goldberg J."/>
            <person name="Griggs A."/>
            <person name="Gujja S."/>
            <person name="Hansen M."/>
            <person name="Howarth C."/>
            <person name="Imamovic A."/>
            <person name="Ireland A."/>
            <person name="Larimer J."/>
            <person name="McCowan C."/>
            <person name="Murphy C."/>
            <person name="Pearson M."/>
            <person name="Poon T.W."/>
            <person name="Priest M."/>
            <person name="Roberts A."/>
            <person name="Saif S."/>
            <person name="Shea T."/>
            <person name="Sykes S."/>
            <person name="Wortman J."/>
            <person name="Nusbaum C."/>
            <person name="Birren B."/>
        </authorList>
    </citation>
    <scope>NUCLEOTIDE SEQUENCE [LARGE SCALE GENOMIC DNA]</scope>
    <source>
        <strain evidence="1">NJM9701</strain>
    </source>
</reference>
<organism evidence="1">
    <name type="scientific">Aphanomyces invadans</name>
    <dbReference type="NCBI Taxonomy" id="157072"/>
    <lineage>
        <taxon>Eukaryota</taxon>
        <taxon>Sar</taxon>
        <taxon>Stramenopiles</taxon>
        <taxon>Oomycota</taxon>
        <taxon>Saprolegniomycetes</taxon>
        <taxon>Saprolegniales</taxon>
        <taxon>Verrucalvaceae</taxon>
        <taxon>Aphanomyces</taxon>
    </lineage>
</organism>
<gene>
    <name evidence="1" type="ORF">H310_07206</name>
</gene>
<sequence>MRGHKVDLSNRCDATRRSQRGFYQSKCCWSTSEFQVRVLRAVRRAECHDGDDGECYVGMRRRGGLSGMQPLRLGVANVYSAKREKQQDCVMWFYGSSSCNVD</sequence>
<dbReference type="EMBL" id="KI913964">
    <property type="protein sequence ID" value="ETW00637.1"/>
    <property type="molecule type" value="Genomic_DNA"/>
</dbReference>
<dbReference type="RefSeq" id="XP_008870772.1">
    <property type="nucleotide sequence ID" value="XM_008872550.1"/>
</dbReference>
<proteinExistence type="predicted"/>
<evidence type="ECO:0000313" key="1">
    <source>
        <dbReference type="EMBL" id="ETW00637.1"/>
    </source>
</evidence>
<name>A0A024U405_9STRA</name>
<protein>
    <submittedName>
        <fullName evidence="1">Uncharacterized protein</fullName>
    </submittedName>
</protein>
<dbReference type="AlphaFoldDB" id="A0A024U405"/>
<accession>A0A024U405</accession>
<dbReference type="VEuPathDB" id="FungiDB:H310_07206"/>
<dbReference type="GeneID" id="20084256"/>